<protein>
    <submittedName>
        <fullName evidence="2">Uncharacterized protein</fullName>
    </submittedName>
</protein>
<sequence>MTTFRVEAPIRRINPSQRAATDIAIRTRYMIMLLEYDRGIPFSHTCMGAVSQWTLLAGYLVVPGTFTSLQRLNEFSGASDTVVRAIQNPPLLAIACICFLAGASAMSWLAWRWRFNYIWLSHLFRPTLLNALAGLLTTLVNIYSAQNGDWSIMALLTIIVTAMVMVVSGTLTAYFYFLKLAEVKKEHEADMILESRLRWRRELELES</sequence>
<comment type="caution">
    <text evidence="2">The sequence shown here is derived from an EMBL/GenBank/DDBJ whole genome shotgun (WGS) entry which is preliminary data.</text>
</comment>
<accession>A0A093VPY7</accession>
<name>A0A093VPY7_TALMA</name>
<dbReference type="EMBL" id="JPOX01000003">
    <property type="protein sequence ID" value="KFX52039.1"/>
    <property type="molecule type" value="Genomic_DNA"/>
</dbReference>
<keyword evidence="1" id="KW-1133">Transmembrane helix</keyword>
<organism evidence="2">
    <name type="scientific">Talaromyces marneffei PM1</name>
    <dbReference type="NCBI Taxonomy" id="1077442"/>
    <lineage>
        <taxon>Eukaryota</taxon>
        <taxon>Fungi</taxon>
        <taxon>Dikarya</taxon>
        <taxon>Ascomycota</taxon>
        <taxon>Pezizomycotina</taxon>
        <taxon>Eurotiomycetes</taxon>
        <taxon>Eurotiomycetidae</taxon>
        <taxon>Eurotiales</taxon>
        <taxon>Trichocomaceae</taxon>
        <taxon>Talaromyces</taxon>
        <taxon>Talaromyces sect. Talaromyces</taxon>
    </lineage>
</organism>
<proteinExistence type="predicted"/>
<feature type="transmembrane region" description="Helical" evidence="1">
    <location>
        <begin position="150"/>
        <end position="177"/>
    </location>
</feature>
<keyword evidence="1" id="KW-0472">Membrane</keyword>
<gene>
    <name evidence="2" type="ORF">GQ26_0030140</name>
</gene>
<keyword evidence="1" id="KW-0812">Transmembrane</keyword>
<reference evidence="2" key="1">
    <citation type="journal article" date="2014" name="PLoS Genet.">
        <title>Signature Gene Expression Reveals Novel Clues to the Molecular Mechanisms of Dimorphic Transition in Penicillium marneffei.</title>
        <authorList>
            <person name="Yang E."/>
            <person name="Wang G."/>
            <person name="Cai J."/>
            <person name="Woo P.C."/>
            <person name="Lau S.K."/>
            <person name="Yuen K.-Y."/>
            <person name="Chow W.-N."/>
            <person name="Lin X."/>
        </authorList>
    </citation>
    <scope>NUCLEOTIDE SEQUENCE [LARGE SCALE GENOMIC DNA]</scope>
    <source>
        <strain evidence="2">PM1</strain>
    </source>
</reference>
<feature type="transmembrane region" description="Helical" evidence="1">
    <location>
        <begin position="91"/>
        <end position="111"/>
    </location>
</feature>
<evidence type="ECO:0000256" key="1">
    <source>
        <dbReference type="SAM" id="Phobius"/>
    </source>
</evidence>
<dbReference type="HOGENOM" id="CLU_037457_1_0_1"/>
<evidence type="ECO:0000313" key="2">
    <source>
        <dbReference type="EMBL" id="KFX52039.1"/>
    </source>
</evidence>
<feature type="transmembrane region" description="Helical" evidence="1">
    <location>
        <begin position="123"/>
        <end position="144"/>
    </location>
</feature>
<dbReference type="AlphaFoldDB" id="A0A093VPY7"/>